<evidence type="ECO:0000313" key="2">
    <source>
        <dbReference type="Proteomes" id="UP001318682"/>
    </source>
</evidence>
<dbReference type="RefSeq" id="WP_187430019.1">
    <property type="nucleotide sequence ID" value="NZ_CP143423.1"/>
</dbReference>
<organism evidence="1 2">
    <name type="scientific">Roseobacter fucihabitans</name>
    <dbReference type="NCBI Taxonomy" id="1537242"/>
    <lineage>
        <taxon>Bacteria</taxon>
        <taxon>Pseudomonadati</taxon>
        <taxon>Pseudomonadota</taxon>
        <taxon>Alphaproteobacteria</taxon>
        <taxon>Rhodobacterales</taxon>
        <taxon>Roseobacteraceae</taxon>
        <taxon>Roseobacter</taxon>
    </lineage>
</organism>
<name>A0ABZ2BU51_9RHOB</name>
<gene>
    <name evidence="1" type="ORF">ROLI_026560</name>
</gene>
<reference evidence="1 2" key="1">
    <citation type="submission" date="2015-07" db="EMBL/GenBank/DDBJ databases">
        <authorList>
            <person name="Voget S."/>
            <person name="Dogs M."/>
            <person name="Brinkhoff T.H."/>
            <person name="Daniel R."/>
        </authorList>
    </citation>
    <scope>NUCLEOTIDE SEQUENCE [LARGE SCALE GENOMIC DNA]</scope>
    <source>
        <strain evidence="1 2">B14</strain>
    </source>
</reference>
<proteinExistence type="predicted"/>
<dbReference type="EMBL" id="CP143423">
    <property type="protein sequence ID" value="WVX49561.1"/>
    <property type="molecule type" value="Genomic_DNA"/>
</dbReference>
<protein>
    <submittedName>
        <fullName evidence="1">Uncharacterized protein</fullName>
    </submittedName>
</protein>
<dbReference type="Proteomes" id="UP001318682">
    <property type="component" value="Chromosome"/>
</dbReference>
<evidence type="ECO:0000313" key="1">
    <source>
        <dbReference type="EMBL" id="WVX49561.1"/>
    </source>
</evidence>
<keyword evidence="2" id="KW-1185">Reference proteome</keyword>
<reference evidence="2" key="2">
    <citation type="submission" date="2024-01" db="EMBL/GenBank/DDBJ databases">
        <title>Roseobacter fucihabitans sp. nov., isolated from the brown alga Fucus spiralis.</title>
        <authorList>
            <person name="Hahnke S."/>
            <person name="Berger M."/>
            <person name="Schlingloff A."/>
            <person name="Athale I."/>
            <person name="Neumann-Schaal M."/>
            <person name="Adenaya A."/>
            <person name="Poehlein A."/>
            <person name="Daniel R."/>
            <person name="Pertersen J."/>
            <person name="Brinkhoff T."/>
        </authorList>
    </citation>
    <scope>NUCLEOTIDE SEQUENCE [LARGE SCALE GENOMIC DNA]</scope>
    <source>
        <strain evidence="2">B14</strain>
    </source>
</reference>
<accession>A0ABZ2BU51</accession>
<sequence>MTKQAEVTDKVVHLDYAELRDTIFRNCKMVYSGGQPPALENVTITECKFVFEGPALNTSSMMALLCHTGDANLVVKGMLGLSNWGPLNGEEQ</sequence>